<keyword evidence="3" id="KW-0808">Transferase</keyword>
<dbReference type="RefSeq" id="XP_016271018.1">
    <property type="nucleotide sequence ID" value="XM_016417611.1"/>
</dbReference>
<dbReference type="AlphaFoldDB" id="M7X8A9"/>
<dbReference type="PANTHER" id="PTHR21310">
    <property type="entry name" value="AMINOGLYCOSIDE PHOSPHOTRANSFERASE-RELATED-RELATED"/>
    <property type="match status" value="1"/>
</dbReference>
<dbReference type="Gene3D" id="3.90.1200.10">
    <property type="match status" value="1"/>
</dbReference>
<dbReference type="Proteomes" id="UP000016926">
    <property type="component" value="Unassembled WGS sequence"/>
</dbReference>
<gene>
    <name evidence="3" type="ORF">RHTO_03943</name>
</gene>
<reference evidence="3 4" key="1">
    <citation type="journal article" date="2012" name="Nat. Commun.">
        <title>A multi-omic map of the lipid-producing yeast Rhodosporidium toruloides.</title>
        <authorList>
            <person name="Zhu Z."/>
            <person name="Zhang S."/>
            <person name="Liu H."/>
            <person name="Shen H."/>
            <person name="Lin X."/>
            <person name="Yang F."/>
            <person name="Zhou Y.J."/>
            <person name="Jin G."/>
            <person name="Ye M."/>
            <person name="Zou H."/>
            <person name="Zou H."/>
            <person name="Zhao Z.K."/>
        </authorList>
    </citation>
    <scope>NUCLEOTIDE SEQUENCE [LARGE SCALE GENOMIC DNA]</scope>
    <source>
        <strain evidence="3 4">NP11</strain>
    </source>
</reference>
<proteinExistence type="predicted"/>
<dbReference type="eggNOG" id="ENOG502SHN1">
    <property type="taxonomic scope" value="Eukaryota"/>
</dbReference>
<protein>
    <submittedName>
        <fullName evidence="3">Phosphotransferase enzyme family protein</fullName>
    </submittedName>
</protein>
<dbReference type="InterPro" id="IPR011009">
    <property type="entry name" value="Kinase-like_dom_sf"/>
</dbReference>
<dbReference type="GO" id="GO:0016740">
    <property type="term" value="F:transferase activity"/>
    <property type="evidence" value="ECO:0007669"/>
    <property type="project" value="UniProtKB-KW"/>
</dbReference>
<feature type="domain" description="Aminoglycoside phosphotransferase" evidence="2">
    <location>
        <begin position="124"/>
        <end position="388"/>
    </location>
</feature>
<accession>M7X8A9</accession>
<dbReference type="EMBL" id="KB722665">
    <property type="protein sequence ID" value="EMS19899.1"/>
    <property type="molecule type" value="Genomic_DNA"/>
</dbReference>
<feature type="region of interest" description="Disordered" evidence="1">
    <location>
        <begin position="95"/>
        <end position="124"/>
    </location>
</feature>
<evidence type="ECO:0000313" key="3">
    <source>
        <dbReference type="EMBL" id="EMS19899.1"/>
    </source>
</evidence>
<evidence type="ECO:0000313" key="4">
    <source>
        <dbReference type="Proteomes" id="UP000016926"/>
    </source>
</evidence>
<keyword evidence="4" id="KW-1185">Reference proteome</keyword>
<dbReference type="SUPFAM" id="SSF56112">
    <property type="entry name" value="Protein kinase-like (PK-like)"/>
    <property type="match status" value="1"/>
</dbReference>
<dbReference type="InterPro" id="IPR002575">
    <property type="entry name" value="Aminoglycoside_PTrfase"/>
</dbReference>
<evidence type="ECO:0000259" key="2">
    <source>
        <dbReference type="Pfam" id="PF01636"/>
    </source>
</evidence>
<dbReference type="Pfam" id="PF01636">
    <property type="entry name" value="APH"/>
    <property type="match status" value="1"/>
</dbReference>
<dbReference type="InterPro" id="IPR051678">
    <property type="entry name" value="AGP_Transferase"/>
</dbReference>
<dbReference type="HOGENOM" id="CLU_650792_0_0_1"/>
<name>M7X8A9_RHOT1</name>
<dbReference type="GeneID" id="27367956"/>
<sequence length="422" mass="47026">MNEEDGDLALDVSLRAFASFPPALQLAGLTAQILGGAALRFCLRACLHSLELPHALSAKMATSGANAALQDRTNARQQLMRRRALLIKKLQDQAVTELDGQPRPTSPQGEEDLPPPQWVRDHGEPLNSEHYHRVRRLRWRGRSVIVKYGPFVEEREAAVMRLVRDRTSIPVPKASLGLLACRYGECCSPVSLQVYAVAADGADVFIYREDIDGRQLQFFDPELSCESSATIAADMKRIVSELHSIRCPNLAPVGDFGNERCEDFKRAILGCSWDSKTSVFTRLPTFTTTRDFLRWLSAELPPRFTRASHAQSLAHVESLDAGAPVVLTHGDLHSGNMLLCDGHVVGIVDWETAGWYPEWLDTEILAYYRDTDDPNALSFVAQALGCVTDNDRGTSRYLWLEAAKNPVPKESRWEQKWSEAGD</sequence>
<organism evidence="3 4">
    <name type="scientific">Rhodotorula toruloides (strain NP11)</name>
    <name type="common">Yeast</name>
    <name type="synonym">Rhodosporidium toruloides</name>
    <dbReference type="NCBI Taxonomy" id="1130832"/>
    <lineage>
        <taxon>Eukaryota</taxon>
        <taxon>Fungi</taxon>
        <taxon>Dikarya</taxon>
        <taxon>Basidiomycota</taxon>
        <taxon>Pucciniomycotina</taxon>
        <taxon>Microbotryomycetes</taxon>
        <taxon>Sporidiobolales</taxon>
        <taxon>Sporidiobolaceae</taxon>
        <taxon>Rhodotorula</taxon>
    </lineage>
</organism>
<dbReference type="PANTHER" id="PTHR21310:SF15">
    <property type="entry name" value="AMINOGLYCOSIDE PHOSPHOTRANSFERASE DOMAIN-CONTAINING PROTEIN"/>
    <property type="match status" value="1"/>
</dbReference>
<evidence type="ECO:0000256" key="1">
    <source>
        <dbReference type="SAM" id="MobiDB-lite"/>
    </source>
</evidence>